<keyword evidence="3" id="KW-0677">Repeat</keyword>
<dbReference type="GeneID" id="37263280"/>
<dbReference type="Proteomes" id="UP000245910">
    <property type="component" value="Chromosome IIII"/>
</dbReference>
<dbReference type="PROSITE" id="PS50102">
    <property type="entry name" value="RRM"/>
    <property type="match status" value="1"/>
</dbReference>
<dbReference type="RefSeq" id="XP_025581348.1">
    <property type="nucleotide sequence ID" value="XM_025726819.1"/>
</dbReference>
<dbReference type="GO" id="GO:0005634">
    <property type="term" value="C:nucleus"/>
    <property type="evidence" value="ECO:0007669"/>
    <property type="project" value="UniProtKB-SubCell"/>
</dbReference>
<evidence type="ECO:0000256" key="4">
    <source>
        <dbReference type="ARBA" id="ARBA00022884"/>
    </source>
</evidence>
<dbReference type="InterPro" id="IPR035979">
    <property type="entry name" value="RBD_domain_sf"/>
</dbReference>
<dbReference type="InterPro" id="IPR012677">
    <property type="entry name" value="Nucleotide-bd_a/b_plait_sf"/>
</dbReference>
<dbReference type="Pfam" id="PF26250">
    <property type="entry name" value="RRM_RdRP1_2"/>
    <property type="match status" value="1"/>
</dbReference>
<reference evidence="10" key="1">
    <citation type="submission" date="2014-10" db="EMBL/GenBank/DDBJ databases">
        <authorList>
            <person name="King R."/>
        </authorList>
    </citation>
    <scope>NUCLEOTIDE SEQUENCE [LARGE SCALE GENOMIC DNA]</scope>
    <source>
        <strain evidence="10">A3/5</strain>
    </source>
</reference>
<keyword evidence="10" id="KW-1185">Reference proteome</keyword>
<dbReference type="GO" id="GO:0006397">
    <property type="term" value="P:mRNA processing"/>
    <property type="evidence" value="ECO:0007669"/>
    <property type="project" value="UniProtKB-KW"/>
</dbReference>
<dbReference type="InterPro" id="IPR050374">
    <property type="entry name" value="RRT5_SRSF_SR"/>
</dbReference>
<protein>
    <recommendedName>
        <fullName evidence="8">RRM domain-containing protein</fullName>
    </recommendedName>
</protein>
<dbReference type="KEGG" id="fvn:FVRRES_11647"/>
<dbReference type="OrthoDB" id="610462at2759"/>
<sequence>MLTEATVQADVGPGNETGIYYITICNLPFGTTWQKLKDWIRRACVVDHIEVFQSSTSGWVRVKGFENFEKAWGLLNGGIFNGRSIIASDRNRNHSIKIRELAIPRQVKQIQTQRYQPAYPTHHAFAAQMATAALYSMPPEQYYMAGYSPANDPRFASHSIPQSYTHQPPIVATIAAPVRPATYQAVGPGSCYAYGMRTSPNTAAYVPQHQHEGMQTAQPYPCLDEHSDFYSEGGFSTGESSYKSEYIATEPRKLHVSPFPQQAGADEVKAWIRRKVDKTKIYSVEIPKNSNSRYLRGYVLVAFDSASAASTAKQLLNKARFQGRRVIARPAREGAVTEQPGLSHKATARSDPKLSNKNSSTAPYERDEDSRKDDKPLRQKNREVRSASPEKKRTIEKRSPLPSKKTAESQTDKKSPSNTPSSNRELGRKDEGPVIVDGTCHLRGKK</sequence>
<evidence type="ECO:0000256" key="6">
    <source>
        <dbReference type="PROSITE-ProRule" id="PRU00176"/>
    </source>
</evidence>
<proteinExistence type="predicted"/>
<feature type="domain" description="RRM" evidence="8">
    <location>
        <begin position="252"/>
        <end position="333"/>
    </location>
</feature>
<dbReference type="AlphaFoldDB" id="A0A2L2SNA9"/>
<dbReference type="PANTHER" id="PTHR23003:SF62">
    <property type="entry name" value="SERINE_ARGININE (SR)-TYPE SHUTTLING MRNA BINDING PROTEIN NPL3"/>
    <property type="match status" value="1"/>
</dbReference>
<evidence type="ECO:0000256" key="3">
    <source>
        <dbReference type="ARBA" id="ARBA00022737"/>
    </source>
</evidence>
<dbReference type="STRING" id="56646.A0A2L2SNA9"/>
<feature type="compositionally biased region" description="Basic and acidic residues" evidence="7">
    <location>
        <begin position="364"/>
        <end position="415"/>
    </location>
</feature>
<name>A0A2L2SNA9_9HYPO</name>
<dbReference type="GO" id="GO:0005737">
    <property type="term" value="C:cytoplasm"/>
    <property type="evidence" value="ECO:0007669"/>
    <property type="project" value="TreeGrafter"/>
</dbReference>
<dbReference type="SUPFAM" id="SSF54928">
    <property type="entry name" value="RNA-binding domain, RBD"/>
    <property type="match status" value="2"/>
</dbReference>
<keyword evidence="2" id="KW-0507">mRNA processing</keyword>
<evidence type="ECO:0000259" key="8">
    <source>
        <dbReference type="PROSITE" id="PS50102"/>
    </source>
</evidence>
<keyword evidence="5" id="KW-0539">Nucleus</keyword>
<comment type="subcellular location">
    <subcellularLocation>
        <location evidence="1">Nucleus</location>
    </subcellularLocation>
</comment>
<dbReference type="GO" id="GO:0003729">
    <property type="term" value="F:mRNA binding"/>
    <property type="evidence" value="ECO:0007669"/>
    <property type="project" value="TreeGrafter"/>
</dbReference>
<dbReference type="EMBL" id="LN649232">
    <property type="protein sequence ID" value="CEI38956.1"/>
    <property type="molecule type" value="Genomic_DNA"/>
</dbReference>
<evidence type="ECO:0000256" key="2">
    <source>
        <dbReference type="ARBA" id="ARBA00022664"/>
    </source>
</evidence>
<organism evidence="9 10">
    <name type="scientific">Fusarium venenatum</name>
    <dbReference type="NCBI Taxonomy" id="56646"/>
    <lineage>
        <taxon>Eukaryota</taxon>
        <taxon>Fungi</taxon>
        <taxon>Dikarya</taxon>
        <taxon>Ascomycota</taxon>
        <taxon>Pezizomycotina</taxon>
        <taxon>Sordariomycetes</taxon>
        <taxon>Hypocreomycetidae</taxon>
        <taxon>Hypocreales</taxon>
        <taxon>Nectriaceae</taxon>
        <taxon>Fusarium</taxon>
    </lineage>
</organism>
<dbReference type="SMART" id="SM00360">
    <property type="entry name" value="RRM"/>
    <property type="match status" value="2"/>
</dbReference>
<dbReference type="PANTHER" id="PTHR23003">
    <property type="entry name" value="RNA RECOGNITION MOTIF RRM DOMAIN CONTAINING PROTEIN"/>
    <property type="match status" value="1"/>
</dbReference>
<feature type="region of interest" description="Disordered" evidence="7">
    <location>
        <begin position="330"/>
        <end position="446"/>
    </location>
</feature>
<dbReference type="Gene3D" id="3.30.70.330">
    <property type="match status" value="2"/>
</dbReference>
<keyword evidence="4 6" id="KW-0694">RNA-binding</keyword>
<evidence type="ECO:0000313" key="9">
    <source>
        <dbReference type="EMBL" id="CEI38956.1"/>
    </source>
</evidence>
<evidence type="ECO:0000313" key="10">
    <source>
        <dbReference type="Proteomes" id="UP000245910"/>
    </source>
</evidence>
<dbReference type="InterPro" id="IPR058763">
    <property type="entry name" value="RRM_RDR1/2-like"/>
</dbReference>
<evidence type="ECO:0000256" key="1">
    <source>
        <dbReference type="ARBA" id="ARBA00004123"/>
    </source>
</evidence>
<accession>A0A2L2SNA9</accession>
<evidence type="ECO:0000256" key="7">
    <source>
        <dbReference type="SAM" id="MobiDB-lite"/>
    </source>
</evidence>
<evidence type="ECO:0000256" key="5">
    <source>
        <dbReference type="ARBA" id="ARBA00023242"/>
    </source>
</evidence>
<dbReference type="InterPro" id="IPR000504">
    <property type="entry name" value="RRM_dom"/>
</dbReference>
<dbReference type="CDD" id="cd00590">
    <property type="entry name" value="RRM_SF"/>
    <property type="match status" value="1"/>
</dbReference>